<dbReference type="AlphaFoldDB" id="A0A142VAJ7"/>
<dbReference type="InterPro" id="IPR046357">
    <property type="entry name" value="PPIase_dom_sf"/>
</dbReference>
<dbReference type="InterPro" id="IPR000297">
    <property type="entry name" value="PPIase_PpiC"/>
</dbReference>
<dbReference type="EMBL" id="CP011127">
    <property type="protein sequence ID" value="AMU86860.1"/>
    <property type="molecule type" value="Genomic_DNA"/>
</dbReference>
<dbReference type="PANTHER" id="PTHR47245:SF2">
    <property type="entry name" value="PEPTIDYL-PROLYL CIS-TRANS ISOMERASE HP_0175-RELATED"/>
    <property type="match status" value="1"/>
</dbReference>
<dbReference type="InterPro" id="IPR050245">
    <property type="entry name" value="PrsA_foldase"/>
</dbReference>
<reference evidence="3 4" key="1">
    <citation type="submission" date="2015-03" db="EMBL/GenBank/DDBJ databases">
        <title>Genomic characterization of Dehalococcoides mccartyi strain 11a5, an unusal plasmid-containing chloroethene dechlorinator.</title>
        <authorList>
            <person name="Zhao S."/>
            <person name="Ding C."/>
            <person name="He J."/>
        </authorList>
    </citation>
    <scope>NUCLEOTIDE SEQUENCE [LARGE SCALE GENOMIC DNA]</scope>
    <source>
        <strain evidence="3 4">11a5</strain>
    </source>
</reference>
<organism evidence="3 4">
    <name type="scientific">Dehalococcoides mccartyi</name>
    <dbReference type="NCBI Taxonomy" id="61435"/>
    <lineage>
        <taxon>Bacteria</taxon>
        <taxon>Bacillati</taxon>
        <taxon>Chloroflexota</taxon>
        <taxon>Dehalococcoidia</taxon>
        <taxon>Dehalococcoidales</taxon>
        <taxon>Dehalococcoidaceae</taxon>
        <taxon>Dehalococcoides</taxon>
    </lineage>
</organism>
<proteinExistence type="predicted"/>
<sequence>MAKKPQQPVKRHYSKHQVAKFEAQRKRQRIIFATGLSVIGIVLALVGIGVYKGWYVDQYKPMHTTVLTVGDTKYNVAYFVDALRHFTGGDSQYAYYFIDAVSERIQLNQLMVEKASEMGYTISDDEIDAAIEENSLTDVPAVRDIVRASLLTDKLKTEYFDPQVPQTAEQREALAMLLESENAASDVLAGITTDEEFAAKAAELSLESNTKTDSGSIGFKPAGTITSLYGSEILEKYIFSTEGYDYALVQDADVSKQRAYWLMEVLERKTDSEQIHTLGMLLPSEQVALEVKARLAAGESWGDLAVEFSQLANVEENQGDMDWITFSSVPENVADIIFATDVELNTVLDPIQDDTNYTRGGCWIVRLKSIDENRQLSEDDRKLLISDKLDQWTADLKAANLDKLTNTFSDELITFAITQLDK</sequence>
<evidence type="ECO:0000313" key="3">
    <source>
        <dbReference type="EMBL" id="AMU86860.1"/>
    </source>
</evidence>
<accession>A0A142VAJ7</accession>
<keyword evidence="1" id="KW-0812">Transmembrane</keyword>
<keyword evidence="1" id="KW-1133">Transmembrane helix</keyword>
<gene>
    <name evidence="3" type="ORF">Dm11a5_1034</name>
</gene>
<dbReference type="OrthoDB" id="140498at2"/>
<dbReference type="Proteomes" id="UP000076394">
    <property type="component" value="Chromosome"/>
</dbReference>
<evidence type="ECO:0000259" key="2">
    <source>
        <dbReference type="Pfam" id="PF00639"/>
    </source>
</evidence>
<evidence type="ECO:0000313" key="4">
    <source>
        <dbReference type="Proteomes" id="UP000076394"/>
    </source>
</evidence>
<dbReference type="Pfam" id="PF00639">
    <property type="entry name" value="Rotamase"/>
    <property type="match status" value="1"/>
</dbReference>
<dbReference type="InterPro" id="IPR027304">
    <property type="entry name" value="Trigger_fact/SurA_dom_sf"/>
</dbReference>
<keyword evidence="1" id="KW-0472">Membrane</keyword>
<feature type="transmembrane region" description="Helical" evidence="1">
    <location>
        <begin position="30"/>
        <end position="51"/>
    </location>
</feature>
<protein>
    <submittedName>
        <fullName evidence="3">Protein export protein</fullName>
    </submittedName>
</protein>
<dbReference type="SUPFAM" id="SSF54534">
    <property type="entry name" value="FKBP-like"/>
    <property type="match status" value="1"/>
</dbReference>
<dbReference type="Gene3D" id="3.10.50.40">
    <property type="match status" value="2"/>
</dbReference>
<feature type="domain" description="PpiC" evidence="2">
    <location>
        <begin position="285"/>
        <end position="367"/>
    </location>
</feature>
<evidence type="ECO:0000256" key="1">
    <source>
        <dbReference type="SAM" id="Phobius"/>
    </source>
</evidence>
<name>A0A142VAJ7_9CHLR</name>
<dbReference type="PANTHER" id="PTHR47245">
    <property type="entry name" value="PEPTIDYLPROLYL ISOMERASE"/>
    <property type="match status" value="1"/>
</dbReference>
<dbReference type="PATRIC" id="fig|61435.13.peg.1050"/>
<dbReference type="SUPFAM" id="SSF109998">
    <property type="entry name" value="Triger factor/SurA peptide-binding domain-like"/>
    <property type="match status" value="1"/>
</dbReference>
<dbReference type="RefSeq" id="WP_011309570.1">
    <property type="nucleotide sequence ID" value="NZ_AP024514.1"/>
</dbReference>
<dbReference type="GO" id="GO:0003755">
    <property type="term" value="F:peptidyl-prolyl cis-trans isomerase activity"/>
    <property type="evidence" value="ECO:0007669"/>
    <property type="project" value="InterPro"/>
</dbReference>